<reference evidence="15" key="1">
    <citation type="submission" date="2022-01" db="EMBL/GenBank/DDBJ databases">
        <title>Genome Sequence Resource for Two Populations of Ditylenchus destructor, the Migratory Endoparasitic Phytonematode.</title>
        <authorList>
            <person name="Zhang H."/>
            <person name="Lin R."/>
            <person name="Xie B."/>
        </authorList>
    </citation>
    <scope>NUCLEOTIDE SEQUENCE</scope>
    <source>
        <strain evidence="15">BazhouSP</strain>
    </source>
</reference>
<dbReference type="GO" id="GO:0006508">
    <property type="term" value="P:proteolysis"/>
    <property type="evidence" value="ECO:0007669"/>
    <property type="project" value="UniProtKB-KW"/>
</dbReference>
<proteinExistence type="inferred from homology"/>
<dbReference type="Gene3D" id="2.110.10.10">
    <property type="entry name" value="Hemopexin-like domain"/>
    <property type="match status" value="1"/>
</dbReference>
<dbReference type="InterPro" id="IPR006026">
    <property type="entry name" value="Peptidase_Metallo"/>
</dbReference>
<evidence type="ECO:0000256" key="1">
    <source>
        <dbReference type="ARBA" id="ARBA00010370"/>
    </source>
</evidence>
<dbReference type="SUPFAM" id="SSF47090">
    <property type="entry name" value="PGBD-like"/>
    <property type="match status" value="1"/>
</dbReference>
<dbReference type="SUPFAM" id="SSF50923">
    <property type="entry name" value="Hemopexin-like domain"/>
    <property type="match status" value="1"/>
</dbReference>
<evidence type="ECO:0000256" key="13">
    <source>
        <dbReference type="SAM" id="SignalP"/>
    </source>
</evidence>
<dbReference type="InterPro" id="IPR024079">
    <property type="entry name" value="MetalloPept_cat_dom_sf"/>
</dbReference>
<feature type="region of interest" description="Disordered" evidence="12">
    <location>
        <begin position="348"/>
        <end position="390"/>
    </location>
</feature>
<dbReference type="Proteomes" id="UP001201812">
    <property type="component" value="Unassembled WGS sequence"/>
</dbReference>
<dbReference type="GO" id="GO:0008270">
    <property type="term" value="F:zinc ion binding"/>
    <property type="evidence" value="ECO:0007669"/>
    <property type="project" value="InterPro"/>
</dbReference>
<feature type="active site" evidence="7">
    <location>
        <position position="304"/>
    </location>
</feature>
<feature type="domain" description="Peptidase metallopeptidase" evidence="14">
    <location>
        <begin position="170"/>
        <end position="350"/>
    </location>
</feature>
<dbReference type="InterPro" id="IPR036375">
    <property type="entry name" value="Hemopexin-like_dom_sf"/>
</dbReference>
<feature type="signal peptide" evidence="13">
    <location>
        <begin position="1"/>
        <end position="23"/>
    </location>
</feature>
<keyword evidence="10" id="KW-1015">Disulfide bond</keyword>
<dbReference type="Gene3D" id="3.40.390.10">
    <property type="entry name" value="Collagenase (Catalytic Domain)"/>
    <property type="match status" value="1"/>
</dbReference>
<evidence type="ECO:0000256" key="4">
    <source>
        <dbReference type="ARBA" id="ARBA00022801"/>
    </source>
</evidence>
<dbReference type="InterPro" id="IPR036365">
    <property type="entry name" value="PGBD-like_sf"/>
</dbReference>
<evidence type="ECO:0000256" key="10">
    <source>
        <dbReference type="PIRSR" id="PIRSR621190-3"/>
    </source>
</evidence>
<evidence type="ECO:0000256" key="12">
    <source>
        <dbReference type="SAM" id="MobiDB-lite"/>
    </source>
</evidence>
<feature type="region of interest" description="Disordered" evidence="12">
    <location>
        <begin position="35"/>
        <end position="63"/>
    </location>
</feature>
<dbReference type="SMART" id="SM00235">
    <property type="entry name" value="ZnMc"/>
    <property type="match status" value="1"/>
</dbReference>
<feature type="binding site" evidence="9">
    <location>
        <position position="282"/>
    </location>
    <ligand>
        <name>Ca(2+)</name>
        <dbReference type="ChEBI" id="CHEBI:29108"/>
        <label>1</label>
    </ligand>
</feature>
<keyword evidence="16" id="KW-1185">Reference proteome</keyword>
<evidence type="ECO:0000256" key="5">
    <source>
        <dbReference type="ARBA" id="ARBA00022833"/>
    </source>
</evidence>
<evidence type="ECO:0000256" key="3">
    <source>
        <dbReference type="ARBA" id="ARBA00022723"/>
    </source>
</evidence>
<gene>
    <name evidence="15" type="ORF">DdX_00829</name>
</gene>
<protein>
    <submittedName>
        <fullName evidence="15">Matrixin domain-containing protein</fullName>
    </submittedName>
</protein>
<comment type="cofactor">
    <cofactor evidence="9">
        <name>Zn(2+)</name>
        <dbReference type="ChEBI" id="CHEBI:29105"/>
    </cofactor>
    <text evidence="9">Binds 2 Zn(2+) ions per subunit.</text>
</comment>
<dbReference type="PRINTS" id="PR00138">
    <property type="entry name" value="MATRIXIN"/>
</dbReference>
<comment type="caution">
    <text evidence="15">The sequence shown here is derived from an EMBL/GenBank/DDBJ whole genome shotgun (WGS) entry which is preliminary data.</text>
</comment>
<evidence type="ECO:0000313" key="15">
    <source>
        <dbReference type="EMBL" id="KAI1728632.1"/>
    </source>
</evidence>
<evidence type="ECO:0000256" key="11">
    <source>
        <dbReference type="PROSITE-ProRule" id="PRU01011"/>
    </source>
</evidence>
<keyword evidence="13" id="KW-0732">Signal</keyword>
<feature type="disulfide bond" evidence="10">
    <location>
        <begin position="395"/>
        <end position="584"/>
    </location>
</feature>
<dbReference type="SMART" id="SM00120">
    <property type="entry name" value="HX"/>
    <property type="match status" value="2"/>
</dbReference>
<feature type="binding site" evidence="8">
    <location>
        <position position="307"/>
    </location>
    <ligand>
        <name>Zn(2+)</name>
        <dbReference type="ChEBI" id="CHEBI:29105"/>
        <label>2</label>
        <note>catalytic</note>
    </ligand>
</feature>
<dbReference type="GO" id="GO:0031012">
    <property type="term" value="C:extracellular matrix"/>
    <property type="evidence" value="ECO:0007669"/>
    <property type="project" value="InterPro"/>
</dbReference>
<comment type="cofactor">
    <cofactor evidence="9">
        <name>Ca(2+)</name>
        <dbReference type="ChEBI" id="CHEBI:29108"/>
    </cofactor>
    <text evidence="9">Can bind about 5 Ca(2+) ions per subunit.</text>
</comment>
<accession>A0AAD4RDA6</accession>
<dbReference type="EMBL" id="JAKKPZ010000001">
    <property type="protein sequence ID" value="KAI1728632.1"/>
    <property type="molecule type" value="Genomic_DNA"/>
</dbReference>
<evidence type="ECO:0000256" key="6">
    <source>
        <dbReference type="ARBA" id="ARBA00023049"/>
    </source>
</evidence>
<dbReference type="InterPro" id="IPR018487">
    <property type="entry name" value="Hemopexin-like_repeat"/>
</dbReference>
<dbReference type="PANTHER" id="PTHR10201:SF323">
    <property type="entry name" value="MATRIX METALLOPROTEINASE-21"/>
    <property type="match status" value="1"/>
</dbReference>
<keyword evidence="4" id="KW-0378">Hydrolase</keyword>
<name>A0AAD4RDA6_9BILA</name>
<keyword evidence="2" id="KW-0645">Protease</keyword>
<keyword evidence="9" id="KW-0106">Calcium</keyword>
<feature type="binding site" evidence="9">
    <location>
        <position position="496"/>
    </location>
    <ligand>
        <name>Ca(2+)</name>
        <dbReference type="ChEBI" id="CHEBI:29108"/>
        <label>5</label>
    </ligand>
</feature>
<feature type="binding site" evidence="9">
    <location>
        <position position="449"/>
    </location>
    <ligand>
        <name>Ca(2+)</name>
        <dbReference type="ChEBI" id="CHEBI:29108"/>
        <label>5</label>
    </ligand>
</feature>
<feature type="chain" id="PRO_5041968713" evidence="13">
    <location>
        <begin position="24"/>
        <end position="611"/>
    </location>
</feature>
<evidence type="ECO:0000259" key="14">
    <source>
        <dbReference type="SMART" id="SM00235"/>
    </source>
</evidence>
<comment type="similarity">
    <text evidence="1">Belongs to the peptidase M10A family.</text>
</comment>
<feature type="compositionally biased region" description="Acidic residues" evidence="12">
    <location>
        <begin position="349"/>
        <end position="362"/>
    </location>
</feature>
<dbReference type="Pfam" id="PF00413">
    <property type="entry name" value="Peptidase_M10"/>
    <property type="match status" value="1"/>
</dbReference>
<dbReference type="AlphaFoldDB" id="A0AAD4RDA6"/>
<feature type="binding site" evidence="9">
    <location>
        <position position="447"/>
    </location>
    <ligand>
        <name>Ca(2+)</name>
        <dbReference type="ChEBI" id="CHEBI:29108"/>
        <label>4</label>
    </ligand>
</feature>
<evidence type="ECO:0000313" key="16">
    <source>
        <dbReference type="Proteomes" id="UP001201812"/>
    </source>
</evidence>
<evidence type="ECO:0000256" key="7">
    <source>
        <dbReference type="PIRSR" id="PIRSR001191-1"/>
    </source>
</evidence>
<feature type="binding site" evidence="9">
    <location>
        <position position="321"/>
    </location>
    <ligand>
        <name>Zn(2+)</name>
        <dbReference type="ChEBI" id="CHEBI:29105"/>
        <label>2</label>
        <note>catalytic</note>
    </ligand>
</feature>
<feature type="compositionally biased region" description="Basic and acidic residues" evidence="12">
    <location>
        <begin position="52"/>
        <end position="63"/>
    </location>
</feature>
<sequence length="611" mass="68352">MTKATIFVFMLLICCTLTPLLLGCISFGGSDAQMDSNPSELPSGSISAAKSAQEEQKVLDNKDFENAEEIRRKEQGINTVSENTEGQMTDKPQLNDGFVKTYLKEFGYIKSAINGAKSKEAEDEMNRGIRQFQELMGIIPATGKMDLQSTTQMVDIYRINMSEDTFTLDINPLWERSTLKWHLTESGNRTLLNGFEETDLRELIRQAFSAWEIVISMEFVEVPKNGSDADILFIFGGEEGFSTNEKEKNKTGRPHVPAATTGLGVAFGTAPIQSRIWIHRNENWSTFQIQEEGKLDIFLVLIHEIGHTLGLRHSQDKNSVMFPIFERETGEQLPVISNDDVERLRSLYDPEDNNLDPEEVDDIPLSNSTTNGKAKTGSGKPTNDFGDTPPAADKCPRTLWAATQASNGEFLIFMDANCWRFNRDRQLVGDGPKQIPQVFPGGPDYVDVAISSANLTVLIQERTLYGFNVDTASGQFRLAKGFPRALHSRVLFYPAAAFRLTNGSIILVRDNVFATYDLESNTPSMLNDKTVYFPNLPDDFRAGILAGSEEKPFYWIFNGESVLTFDSALHSVLSQETLQHFLKCEKSDENEDQRVRPKSVGNGKLSARHRS</sequence>
<feature type="region of interest" description="Disordered" evidence="12">
    <location>
        <begin position="587"/>
        <end position="611"/>
    </location>
</feature>
<dbReference type="SUPFAM" id="SSF55486">
    <property type="entry name" value="Metalloproteases ('zincins'), catalytic domain"/>
    <property type="match status" value="1"/>
</dbReference>
<evidence type="ECO:0000256" key="8">
    <source>
        <dbReference type="PIRSR" id="PIRSR001191-2"/>
    </source>
</evidence>
<dbReference type="PROSITE" id="PS51642">
    <property type="entry name" value="HEMOPEXIN_2"/>
    <property type="match status" value="1"/>
</dbReference>
<feature type="compositionally biased region" description="Polar residues" evidence="12">
    <location>
        <begin position="35"/>
        <end position="50"/>
    </location>
</feature>
<feature type="binding site" evidence="9">
    <location>
        <position position="230"/>
    </location>
    <ligand>
        <name>Ca(2+)</name>
        <dbReference type="ChEBI" id="CHEBI:29108"/>
        <label>2</label>
    </ligand>
</feature>
<feature type="repeat" description="Hemopexin" evidence="11">
    <location>
        <begin position="396"/>
        <end position="442"/>
    </location>
</feature>
<keyword evidence="3 8" id="KW-0479">Metal-binding</keyword>
<dbReference type="PROSITE" id="PS51257">
    <property type="entry name" value="PROKAR_LIPOPROTEIN"/>
    <property type="match status" value="1"/>
</dbReference>
<keyword evidence="5 8" id="KW-0862">Zinc</keyword>
<keyword evidence="6" id="KW-0482">Metalloprotease</keyword>
<evidence type="ECO:0000256" key="9">
    <source>
        <dbReference type="PIRSR" id="PIRSR621190-2"/>
    </source>
</evidence>
<dbReference type="PIRSF" id="PIRSF001191">
    <property type="entry name" value="Peptidase_M10A_matrix"/>
    <property type="match status" value="1"/>
</dbReference>
<feature type="binding site" evidence="8">
    <location>
        <position position="303"/>
    </location>
    <ligand>
        <name>Zn(2+)</name>
        <dbReference type="ChEBI" id="CHEBI:29105"/>
        <label>2</label>
        <note>catalytic</note>
    </ligand>
</feature>
<evidence type="ECO:0000256" key="2">
    <source>
        <dbReference type="ARBA" id="ARBA00022670"/>
    </source>
</evidence>
<dbReference type="PANTHER" id="PTHR10201">
    <property type="entry name" value="MATRIX METALLOPROTEINASE"/>
    <property type="match status" value="1"/>
</dbReference>
<organism evidence="15 16">
    <name type="scientific">Ditylenchus destructor</name>
    <dbReference type="NCBI Taxonomy" id="166010"/>
    <lineage>
        <taxon>Eukaryota</taxon>
        <taxon>Metazoa</taxon>
        <taxon>Ecdysozoa</taxon>
        <taxon>Nematoda</taxon>
        <taxon>Chromadorea</taxon>
        <taxon>Rhabditida</taxon>
        <taxon>Tylenchina</taxon>
        <taxon>Tylenchomorpha</taxon>
        <taxon>Sphaerularioidea</taxon>
        <taxon>Anguinidae</taxon>
        <taxon>Anguininae</taxon>
        <taxon>Ditylenchus</taxon>
    </lineage>
</organism>
<dbReference type="InterPro" id="IPR021190">
    <property type="entry name" value="Pept_M10A"/>
</dbReference>
<dbReference type="InterPro" id="IPR001818">
    <property type="entry name" value="Pept_M10_metallopeptidase"/>
</dbReference>
<feature type="binding site" evidence="9">
    <location>
        <position position="282"/>
    </location>
    <ligand>
        <name>Ca(2+)</name>
        <dbReference type="ChEBI" id="CHEBI:29108"/>
        <label>3</label>
    </ligand>
</feature>
<feature type="binding site" evidence="8">
    <location>
        <position position="313"/>
    </location>
    <ligand>
        <name>Zn(2+)</name>
        <dbReference type="ChEBI" id="CHEBI:29105"/>
        <label>2</label>
        <note>catalytic</note>
    </ligand>
</feature>
<dbReference type="GO" id="GO:0004222">
    <property type="term" value="F:metalloendopeptidase activity"/>
    <property type="evidence" value="ECO:0007669"/>
    <property type="project" value="InterPro"/>
</dbReference>